<dbReference type="AlphaFoldDB" id="A0A5P2B2B9"/>
<dbReference type="EMBL" id="CP029194">
    <property type="protein sequence ID" value="QES22489.1"/>
    <property type="molecule type" value="Genomic_DNA"/>
</dbReference>
<sequence>MSGGGGWWVLVEARVYGDWELARSVPVDGGRDRAVAAARELARTCTPSGSVTEEPEAYGRRVFRVGESDWLVEMGASYWNDESKESRTTTTHLRISVAELEYAHDTPAAEPPPKGVLRRVFGRDRAAHEGA</sequence>
<dbReference type="RefSeq" id="WP_150270751.1">
    <property type="nucleotide sequence ID" value="NZ_CP029194.1"/>
</dbReference>
<dbReference type="Proteomes" id="UP000324106">
    <property type="component" value="Chromosome"/>
</dbReference>
<protein>
    <submittedName>
        <fullName evidence="2">Uncharacterized protein</fullName>
    </submittedName>
</protein>
<evidence type="ECO:0000256" key="1">
    <source>
        <dbReference type="SAM" id="MobiDB-lite"/>
    </source>
</evidence>
<dbReference type="OrthoDB" id="4242673at2"/>
<accession>A0A5P2B2B9</accession>
<feature type="compositionally biased region" description="Basic and acidic residues" evidence="1">
    <location>
        <begin position="121"/>
        <end position="131"/>
    </location>
</feature>
<gene>
    <name evidence="2" type="ORF">DEJ46_28115</name>
</gene>
<organism evidence="2 3">
    <name type="scientific">Streptomyces venezuelae</name>
    <dbReference type="NCBI Taxonomy" id="54571"/>
    <lineage>
        <taxon>Bacteria</taxon>
        <taxon>Bacillati</taxon>
        <taxon>Actinomycetota</taxon>
        <taxon>Actinomycetes</taxon>
        <taxon>Kitasatosporales</taxon>
        <taxon>Streptomycetaceae</taxon>
        <taxon>Streptomyces</taxon>
    </lineage>
</organism>
<feature type="region of interest" description="Disordered" evidence="1">
    <location>
        <begin position="104"/>
        <end position="131"/>
    </location>
</feature>
<name>A0A5P2B2B9_STRVZ</name>
<reference evidence="2 3" key="1">
    <citation type="submission" date="2018-05" db="EMBL/GenBank/DDBJ databases">
        <title>Streptomyces venezuelae.</title>
        <authorList>
            <person name="Kim W."/>
            <person name="Lee N."/>
            <person name="Cho B.-K."/>
        </authorList>
    </citation>
    <scope>NUCLEOTIDE SEQUENCE [LARGE SCALE GENOMIC DNA]</scope>
    <source>
        <strain evidence="2 3">ATCC 15068</strain>
    </source>
</reference>
<proteinExistence type="predicted"/>
<evidence type="ECO:0000313" key="3">
    <source>
        <dbReference type="Proteomes" id="UP000324106"/>
    </source>
</evidence>
<evidence type="ECO:0000313" key="2">
    <source>
        <dbReference type="EMBL" id="QES22489.1"/>
    </source>
</evidence>